<dbReference type="GO" id="GO:0005886">
    <property type="term" value="C:plasma membrane"/>
    <property type="evidence" value="ECO:0007669"/>
    <property type="project" value="UniProtKB-SubCell"/>
</dbReference>
<evidence type="ECO:0000256" key="13">
    <source>
        <dbReference type="SAM" id="Phobius"/>
    </source>
</evidence>
<dbReference type="GO" id="GO:0046872">
    <property type="term" value="F:metal ion binding"/>
    <property type="evidence" value="ECO:0007669"/>
    <property type="project" value="UniProtKB-KW"/>
</dbReference>
<evidence type="ECO:0000313" key="15">
    <source>
        <dbReference type="EMBL" id="BBI99913.1"/>
    </source>
</evidence>
<dbReference type="AlphaFoldDB" id="A0AAN1SZE2"/>
<evidence type="ECO:0000256" key="3">
    <source>
        <dbReference type="ARBA" id="ARBA00022448"/>
    </source>
</evidence>
<dbReference type="InterPro" id="IPR052168">
    <property type="entry name" value="Cytochrome_b561_oxidase"/>
</dbReference>
<comment type="similarity">
    <text evidence="12">Belongs to the cytochrome b561 family.</text>
</comment>
<evidence type="ECO:0000313" key="16">
    <source>
        <dbReference type="Proteomes" id="UP001319121"/>
    </source>
</evidence>
<keyword evidence="6 13" id="KW-0812">Transmembrane</keyword>
<dbReference type="GO" id="GO:0009055">
    <property type="term" value="F:electron transfer activity"/>
    <property type="evidence" value="ECO:0007669"/>
    <property type="project" value="InterPro"/>
</dbReference>
<sequence length="173" mass="18747">MEKYSKRNIIIHWLTLALLVAAWFLGDALDEARHEGGATIAGYVVHLLVGASVLLMTLARLVFRSKDGIPPAMGNTPMDKVAKGIHYALYAVLVLLPVSGMMVVLGSDVGKAIMSGDATLLPAKFQGVEAHEVHEVLVTVLITLVVVHLLGALKHQFVMKDNIMDRMSLRNKG</sequence>
<comment type="cofactor">
    <cofactor evidence="1">
        <name>heme b</name>
        <dbReference type="ChEBI" id="CHEBI:60344"/>
    </cofactor>
</comment>
<feature type="domain" description="Cytochrome b561 bacterial/Ni-hydrogenase" evidence="14">
    <location>
        <begin position="4"/>
        <end position="167"/>
    </location>
</feature>
<keyword evidence="8" id="KW-0249">Electron transport</keyword>
<keyword evidence="10" id="KW-0408">Iron</keyword>
<dbReference type="EMBL" id="AP019536">
    <property type="protein sequence ID" value="BBI99913.1"/>
    <property type="molecule type" value="Genomic_DNA"/>
</dbReference>
<keyword evidence="16" id="KW-1185">Reference proteome</keyword>
<dbReference type="RefSeq" id="WP_212785176.1">
    <property type="nucleotide sequence ID" value="NZ_AP019536.1"/>
</dbReference>
<evidence type="ECO:0000256" key="4">
    <source>
        <dbReference type="ARBA" id="ARBA00022475"/>
    </source>
</evidence>
<dbReference type="Pfam" id="PF01292">
    <property type="entry name" value="Ni_hydr_CYTB"/>
    <property type="match status" value="1"/>
</dbReference>
<comment type="subcellular location">
    <subcellularLocation>
        <location evidence="2">Cell membrane</location>
        <topology evidence="2">Multi-pass membrane protein</topology>
    </subcellularLocation>
</comment>
<dbReference type="GO" id="GO:0020037">
    <property type="term" value="F:heme binding"/>
    <property type="evidence" value="ECO:0007669"/>
    <property type="project" value="TreeGrafter"/>
</dbReference>
<feature type="transmembrane region" description="Helical" evidence="13">
    <location>
        <begin position="40"/>
        <end position="63"/>
    </location>
</feature>
<keyword evidence="3" id="KW-0813">Transport</keyword>
<evidence type="ECO:0000256" key="10">
    <source>
        <dbReference type="ARBA" id="ARBA00023004"/>
    </source>
</evidence>
<feature type="transmembrane region" description="Helical" evidence="13">
    <location>
        <begin position="136"/>
        <end position="153"/>
    </location>
</feature>
<gene>
    <name evidence="15" type="ORF">FGKAn22_16060</name>
</gene>
<dbReference type="PANTHER" id="PTHR30529:SF1">
    <property type="entry name" value="CYTOCHROME B561 HOMOLOG 2"/>
    <property type="match status" value="1"/>
</dbReference>
<evidence type="ECO:0000256" key="8">
    <source>
        <dbReference type="ARBA" id="ARBA00022982"/>
    </source>
</evidence>
<dbReference type="KEGG" id="fku:FGKAn22_16060"/>
<keyword evidence="4" id="KW-1003">Cell membrane</keyword>
<organism evidence="15 16">
    <name type="scientific">Ferrigenium kumadai</name>
    <dbReference type="NCBI Taxonomy" id="1682490"/>
    <lineage>
        <taxon>Bacteria</taxon>
        <taxon>Pseudomonadati</taxon>
        <taxon>Pseudomonadota</taxon>
        <taxon>Betaproteobacteria</taxon>
        <taxon>Nitrosomonadales</taxon>
        <taxon>Gallionellaceae</taxon>
        <taxon>Ferrigenium</taxon>
    </lineage>
</organism>
<reference evidence="15 16" key="1">
    <citation type="submission" date="2019-03" db="EMBL/GenBank/DDBJ databases">
        <title>Complete genome sequence of Ferrigenium kumadai strain An22, a microaerophilic iron-oxidizing bacterium isolated from a paddy field soil.</title>
        <authorList>
            <person name="Watanabe T."/>
            <person name="Asakawa S."/>
        </authorList>
    </citation>
    <scope>NUCLEOTIDE SEQUENCE [LARGE SCALE GENOMIC DNA]</scope>
    <source>
        <strain evidence="15 16">An22</strain>
    </source>
</reference>
<dbReference type="PANTHER" id="PTHR30529">
    <property type="entry name" value="CYTOCHROME B561"/>
    <property type="match status" value="1"/>
</dbReference>
<evidence type="ECO:0000256" key="12">
    <source>
        <dbReference type="ARBA" id="ARBA00037975"/>
    </source>
</evidence>
<evidence type="ECO:0000256" key="7">
    <source>
        <dbReference type="ARBA" id="ARBA00022723"/>
    </source>
</evidence>
<evidence type="ECO:0000256" key="2">
    <source>
        <dbReference type="ARBA" id="ARBA00004651"/>
    </source>
</evidence>
<evidence type="ECO:0000256" key="6">
    <source>
        <dbReference type="ARBA" id="ARBA00022692"/>
    </source>
</evidence>
<dbReference type="InterPro" id="IPR011577">
    <property type="entry name" value="Cyt_b561_bac/Ni-Hgenase"/>
</dbReference>
<feature type="transmembrane region" description="Helical" evidence="13">
    <location>
        <begin position="84"/>
        <end position="105"/>
    </location>
</feature>
<keyword evidence="7" id="KW-0479">Metal-binding</keyword>
<dbReference type="GO" id="GO:0022904">
    <property type="term" value="P:respiratory electron transport chain"/>
    <property type="evidence" value="ECO:0007669"/>
    <property type="project" value="InterPro"/>
</dbReference>
<evidence type="ECO:0000259" key="14">
    <source>
        <dbReference type="Pfam" id="PF01292"/>
    </source>
</evidence>
<accession>A0AAN1SZE2</accession>
<dbReference type="SUPFAM" id="SSF81342">
    <property type="entry name" value="Transmembrane di-heme cytochromes"/>
    <property type="match status" value="1"/>
</dbReference>
<keyword evidence="5" id="KW-0349">Heme</keyword>
<keyword evidence="11 13" id="KW-0472">Membrane</keyword>
<proteinExistence type="inferred from homology"/>
<keyword evidence="9 13" id="KW-1133">Transmembrane helix</keyword>
<protein>
    <submittedName>
        <fullName evidence="15">Cytochrome b</fullName>
    </submittedName>
</protein>
<dbReference type="InterPro" id="IPR016174">
    <property type="entry name" value="Di-haem_cyt_TM"/>
</dbReference>
<evidence type="ECO:0000256" key="11">
    <source>
        <dbReference type="ARBA" id="ARBA00023136"/>
    </source>
</evidence>
<evidence type="ECO:0000256" key="9">
    <source>
        <dbReference type="ARBA" id="ARBA00022989"/>
    </source>
</evidence>
<name>A0AAN1SZE2_9PROT</name>
<dbReference type="Proteomes" id="UP001319121">
    <property type="component" value="Chromosome"/>
</dbReference>
<evidence type="ECO:0000256" key="1">
    <source>
        <dbReference type="ARBA" id="ARBA00001970"/>
    </source>
</evidence>
<evidence type="ECO:0000256" key="5">
    <source>
        <dbReference type="ARBA" id="ARBA00022617"/>
    </source>
</evidence>